<dbReference type="STRING" id="4432.A0A1U8QCV8"/>
<dbReference type="CDD" id="cd09272">
    <property type="entry name" value="RNase_HI_RT_Ty1"/>
    <property type="match status" value="1"/>
</dbReference>
<evidence type="ECO:0000259" key="1">
    <source>
        <dbReference type="Pfam" id="PF07727"/>
    </source>
</evidence>
<organism evidence="2 3">
    <name type="scientific">Nelumbo nucifera</name>
    <name type="common">Sacred lotus</name>
    <dbReference type="NCBI Taxonomy" id="4432"/>
    <lineage>
        <taxon>Eukaryota</taxon>
        <taxon>Viridiplantae</taxon>
        <taxon>Streptophyta</taxon>
        <taxon>Embryophyta</taxon>
        <taxon>Tracheophyta</taxon>
        <taxon>Spermatophyta</taxon>
        <taxon>Magnoliopsida</taxon>
        <taxon>Proteales</taxon>
        <taxon>Nelumbonaceae</taxon>
        <taxon>Nelumbo</taxon>
    </lineage>
</organism>
<dbReference type="Proteomes" id="UP000189703">
    <property type="component" value="Unplaced"/>
</dbReference>
<keyword evidence="2" id="KW-1185">Reference proteome</keyword>
<dbReference type="InterPro" id="IPR043502">
    <property type="entry name" value="DNA/RNA_pol_sf"/>
</dbReference>
<dbReference type="SUPFAM" id="SSF56672">
    <property type="entry name" value="DNA/RNA polymerases"/>
    <property type="match status" value="1"/>
</dbReference>
<dbReference type="PANTHER" id="PTHR11439:SF475">
    <property type="entry name" value="CYSTEINE-RICH RLK (RECEPTOR-LIKE PROTEIN KINASE) 8"/>
    <property type="match status" value="1"/>
</dbReference>
<dbReference type="AlphaFoldDB" id="A0A1U8QCV8"/>
<name>A0A1U8QCV8_NELNU</name>
<dbReference type="KEGG" id="nnu:109115933"/>
<evidence type="ECO:0000313" key="3">
    <source>
        <dbReference type="RefSeq" id="XP_019056135.1"/>
    </source>
</evidence>
<sequence>MDFQSHDHPEYVCKLRKALYGLKQAPRAWYGKIAEFLTHSGYSVIPEDSRLFVKASGRKLAIVLVYVDDLIIIGDCEEEILQTKENLSVRFQMKELGQLKRFLGLEIDHVQEGIFLYQQKYSRDLLKKFGMLECKPISTPIEPTAKMCAHEGRDLEDVMMYRQLVGSLIYLTLTIPDISYAVGVMSQYMQNPKKPHLEAVRRILRYVKSTPSYGVLYEKGGNCKIAGYCDADYAGDHDTRRSTTGKRQPTVSLSTTEAEYRATAMATQESTWLIQLLKDLRQPTDYAVPLYCDNQSEIRLAENPIFHARTKHVEVHHHFIRKKVLQEEIVLEHIKTENQVADLFTKGLGGNKFESFYKQLGMVERTKASVEGE</sequence>
<proteinExistence type="predicted"/>
<dbReference type="InterPro" id="IPR013103">
    <property type="entry name" value="RVT_2"/>
</dbReference>
<gene>
    <name evidence="3" type="primary">LOC109115933</name>
</gene>
<dbReference type="OrthoDB" id="414945at2759"/>
<protein>
    <submittedName>
        <fullName evidence="3">Uncharacterized protein LOC109115933</fullName>
    </submittedName>
</protein>
<dbReference type="GeneID" id="109115933"/>
<dbReference type="PANTHER" id="PTHR11439">
    <property type="entry name" value="GAG-POL-RELATED RETROTRANSPOSON"/>
    <property type="match status" value="1"/>
</dbReference>
<dbReference type="Pfam" id="PF07727">
    <property type="entry name" value="RVT_2"/>
    <property type="match status" value="1"/>
</dbReference>
<reference evidence="3" key="1">
    <citation type="submission" date="2025-08" db="UniProtKB">
        <authorList>
            <consortium name="RefSeq"/>
        </authorList>
    </citation>
    <scope>IDENTIFICATION</scope>
</reference>
<feature type="domain" description="Reverse transcriptase Ty1/copia-type" evidence="1">
    <location>
        <begin position="3"/>
        <end position="142"/>
    </location>
</feature>
<accession>A0A1U8QCV8</accession>
<dbReference type="RefSeq" id="XP_019056135.1">
    <property type="nucleotide sequence ID" value="XM_019200590.1"/>
</dbReference>
<dbReference type="InParanoid" id="A0A1U8QCV8"/>
<dbReference type="OMA" id="APINIFY"/>
<evidence type="ECO:0000313" key="2">
    <source>
        <dbReference type="Proteomes" id="UP000189703"/>
    </source>
</evidence>